<dbReference type="InterPro" id="IPR017738">
    <property type="entry name" value="T6SS-assoc_VCA0118"/>
</dbReference>
<protein>
    <submittedName>
        <fullName evidence="2">Type VI secretion system-associated protein TagO</fullName>
    </submittedName>
</protein>
<evidence type="ECO:0000313" key="3">
    <source>
        <dbReference type="Proteomes" id="UP001149400"/>
    </source>
</evidence>
<proteinExistence type="predicted"/>
<keyword evidence="3" id="KW-1185">Reference proteome</keyword>
<dbReference type="NCBIfam" id="TIGR03360">
    <property type="entry name" value="VI_minor_1"/>
    <property type="match status" value="1"/>
</dbReference>
<gene>
    <name evidence="2" type="primary">tagO</name>
    <name evidence="2" type="ORF">LRP50_09655</name>
</gene>
<evidence type="ECO:0000256" key="1">
    <source>
        <dbReference type="SAM" id="SignalP"/>
    </source>
</evidence>
<feature type="chain" id="PRO_5046980609" evidence="1">
    <location>
        <begin position="26"/>
        <end position="232"/>
    </location>
</feature>
<name>A0ABT5R0V5_9GAMM</name>
<dbReference type="Proteomes" id="UP001149400">
    <property type="component" value="Unassembled WGS sequence"/>
</dbReference>
<sequence length="232" mass="25524">MRLAKTMVVGSFVFACWLSPITVSAKEDSDGKMAASEVLVQAKVCADIFGRLERLACFDNLFNTPVKKATETTFVALKPEAWQRATRSERDREEDGGFVLRYVDMKEPKSGMWMTATALPDRNQQRSEMPILMFSCIDNISRVELVLPTATSAGKAAVTTSASSSVTQRWLSDDTGNIMRAGRGLPAIEVMSALMSGPRAVVRSDLDAIGNLTFDTSTLKKTIAPMRQVCRW</sequence>
<accession>A0ABT5R0V5</accession>
<dbReference type="PROSITE" id="PS51257">
    <property type="entry name" value="PROKAR_LIPOPROTEIN"/>
    <property type="match status" value="1"/>
</dbReference>
<keyword evidence="1" id="KW-0732">Signal</keyword>
<dbReference type="RefSeq" id="WP_274164254.1">
    <property type="nucleotide sequence ID" value="NZ_JAJUBC010000009.1"/>
</dbReference>
<dbReference type="Pfam" id="PF11319">
    <property type="entry name" value="VasI"/>
    <property type="match status" value="1"/>
</dbReference>
<feature type="signal peptide" evidence="1">
    <location>
        <begin position="1"/>
        <end position="25"/>
    </location>
</feature>
<evidence type="ECO:0000313" key="2">
    <source>
        <dbReference type="EMBL" id="MDD1793391.1"/>
    </source>
</evidence>
<dbReference type="EMBL" id="JAJUBC010000009">
    <property type="protein sequence ID" value="MDD1793391.1"/>
    <property type="molecule type" value="Genomic_DNA"/>
</dbReference>
<reference evidence="2" key="1">
    <citation type="submission" date="2021-12" db="EMBL/GenBank/DDBJ databases">
        <title>Enterovibrio ZSDZ35 sp. nov. and Enterovibrio ZSDZ42 sp. nov., isolated from coastal seawater in Qingdao.</title>
        <authorList>
            <person name="Zhang P."/>
        </authorList>
    </citation>
    <scope>NUCLEOTIDE SEQUENCE</scope>
    <source>
        <strain evidence="2">ZSDZ42</strain>
    </source>
</reference>
<organism evidence="2 3">
    <name type="scientific">Enterovibrio gelatinilyticus</name>
    <dbReference type="NCBI Taxonomy" id="2899819"/>
    <lineage>
        <taxon>Bacteria</taxon>
        <taxon>Pseudomonadati</taxon>
        <taxon>Pseudomonadota</taxon>
        <taxon>Gammaproteobacteria</taxon>
        <taxon>Vibrionales</taxon>
        <taxon>Vibrionaceae</taxon>
        <taxon>Enterovibrio</taxon>
    </lineage>
</organism>
<comment type="caution">
    <text evidence="2">The sequence shown here is derived from an EMBL/GenBank/DDBJ whole genome shotgun (WGS) entry which is preliminary data.</text>
</comment>